<evidence type="ECO:0000313" key="9">
    <source>
        <dbReference type="EMBL" id="KAJ5232180.1"/>
    </source>
</evidence>
<dbReference type="SMART" id="SM00906">
    <property type="entry name" value="Fungal_trans"/>
    <property type="match status" value="1"/>
</dbReference>
<dbReference type="GO" id="GO:0043565">
    <property type="term" value="F:sequence-specific DNA binding"/>
    <property type="evidence" value="ECO:0007669"/>
    <property type="project" value="TreeGrafter"/>
</dbReference>
<protein>
    <recommendedName>
        <fullName evidence="8">Xylanolytic transcriptional activator regulatory domain-containing protein</fullName>
    </recommendedName>
</protein>
<evidence type="ECO:0000256" key="6">
    <source>
        <dbReference type="ARBA" id="ARBA00023163"/>
    </source>
</evidence>
<reference evidence="9" key="2">
    <citation type="journal article" date="2023" name="IMA Fungus">
        <title>Comparative genomic study of the Penicillium genus elucidates a diverse pangenome and 15 lateral gene transfer events.</title>
        <authorList>
            <person name="Petersen C."/>
            <person name="Sorensen T."/>
            <person name="Nielsen M.R."/>
            <person name="Sondergaard T.E."/>
            <person name="Sorensen J.L."/>
            <person name="Fitzpatrick D.A."/>
            <person name="Frisvad J.C."/>
            <person name="Nielsen K.L."/>
        </authorList>
    </citation>
    <scope>NUCLEOTIDE SEQUENCE</scope>
    <source>
        <strain evidence="9">IBT 19713</strain>
    </source>
</reference>
<evidence type="ECO:0000256" key="3">
    <source>
        <dbReference type="ARBA" id="ARBA00022833"/>
    </source>
</evidence>
<name>A0A9W9TMQ5_9EURO</name>
<evidence type="ECO:0000256" key="7">
    <source>
        <dbReference type="ARBA" id="ARBA00023242"/>
    </source>
</evidence>
<comment type="caution">
    <text evidence="9">The sequence shown here is derived from an EMBL/GenBank/DDBJ whole genome shotgun (WGS) entry which is preliminary data.</text>
</comment>
<keyword evidence="3" id="KW-0862">Zinc</keyword>
<keyword evidence="6" id="KW-0804">Transcription</keyword>
<dbReference type="GO" id="GO:0006351">
    <property type="term" value="P:DNA-templated transcription"/>
    <property type="evidence" value="ECO:0007669"/>
    <property type="project" value="InterPro"/>
</dbReference>
<dbReference type="GO" id="GO:0008270">
    <property type="term" value="F:zinc ion binding"/>
    <property type="evidence" value="ECO:0007669"/>
    <property type="project" value="InterPro"/>
</dbReference>
<dbReference type="PANTHER" id="PTHR47782">
    <property type="entry name" value="ZN(II)2CYS6 TRANSCRIPTION FACTOR (EUROFUNG)-RELATED"/>
    <property type="match status" value="1"/>
</dbReference>
<evidence type="ECO:0000256" key="2">
    <source>
        <dbReference type="ARBA" id="ARBA00022723"/>
    </source>
</evidence>
<dbReference type="GO" id="GO:0000981">
    <property type="term" value="F:DNA-binding transcription factor activity, RNA polymerase II-specific"/>
    <property type="evidence" value="ECO:0007669"/>
    <property type="project" value="TreeGrafter"/>
</dbReference>
<keyword evidence="5" id="KW-0238">DNA-binding</keyword>
<dbReference type="GO" id="GO:0045944">
    <property type="term" value="P:positive regulation of transcription by RNA polymerase II"/>
    <property type="evidence" value="ECO:0007669"/>
    <property type="project" value="TreeGrafter"/>
</dbReference>
<keyword evidence="4" id="KW-0805">Transcription regulation</keyword>
<dbReference type="InterPro" id="IPR052202">
    <property type="entry name" value="Yeast_MetPath_Reg"/>
</dbReference>
<feature type="domain" description="Xylanolytic transcriptional activator regulatory" evidence="8">
    <location>
        <begin position="156"/>
        <end position="231"/>
    </location>
</feature>
<evidence type="ECO:0000256" key="1">
    <source>
        <dbReference type="ARBA" id="ARBA00004123"/>
    </source>
</evidence>
<dbReference type="AlphaFoldDB" id="A0A9W9TMQ5"/>
<keyword evidence="10" id="KW-1185">Reference proteome</keyword>
<dbReference type="OrthoDB" id="189997at2759"/>
<dbReference type="PANTHER" id="PTHR47782:SF12">
    <property type="entry name" value="ZN(II)2CYS6 TRANSCRIPTION FACTOR (EUROFUNG)"/>
    <property type="match status" value="1"/>
</dbReference>
<dbReference type="Proteomes" id="UP001150941">
    <property type="component" value="Unassembled WGS sequence"/>
</dbReference>
<dbReference type="GeneID" id="83201736"/>
<dbReference type="InterPro" id="IPR007219">
    <property type="entry name" value="XnlR_reg_dom"/>
</dbReference>
<sequence>MPVADASEGRLNAITTPQEYNSRCVACSKAHSECLFDSPPDGVLRGHAYVATLEARYVAEQDKPQGSLNTPQMPRSDIAVLDILPEKTFDSAGKGATLPALPSDASSRDLVDAVYFYTQARYCIIDWGRLREWHRDRATIAYTTDDGPVDSQTGILADLVGVTIRLCVKMKYHRKKPVDSHSTSPYDVELQKRFFWCAYCFDRLVSMLSKLPFAISDRDIDVETPVDINDTCTDGQKIRNLQLKQESGDRETGSAAVATTVFLSVKPNVILNTYVCQMTAAIHHLRIYRIRSRILTQSTGINGHAPSLSDVERFLFELDTWRQEAPLRQDSQNFPQQNPDRVQANYFQAVLTLIRPVLKSDDVEPQLIELCVEFAADACEVRNNPQGRRDTANDVFQSAKALSLNPLTLPDRITVYHCFYGGITLLQCLAIKPTVLTPRRAHQAISACLSALAVYTRVLPAVAPFLRLYEDVSNLFLGEDHTSEIRPDSKVRALLNKIVSSDPSETPG</sequence>
<proteinExistence type="predicted"/>
<dbReference type="RefSeq" id="XP_058330173.1">
    <property type="nucleotide sequence ID" value="XM_058474433.1"/>
</dbReference>
<dbReference type="EMBL" id="JAPQKS010000004">
    <property type="protein sequence ID" value="KAJ5232180.1"/>
    <property type="molecule type" value="Genomic_DNA"/>
</dbReference>
<evidence type="ECO:0000256" key="4">
    <source>
        <dbReference type="ARBA" id="ARBA00023015"/>
    </source>
</evidence>
<accession>A0A9W9TMQ5</accession>
<evidence type="ECO:0000256" key="5">
    <source>
        <dbReference type="ARBA" id="ARBA00023125"/>
    </source>
</evidence>
<evidence type="ECO:0000259" key="8">
    <source>
        <dbReference type="SMART" id="SM00906"/>
    </source>
</evidence>
<dbReference type="GO" id="GO:0005634">
    <property type="term" value="C:nucleus"/>
    <property type="evidence" value="ECO:0007669"/>
    <property type="project" value="UniProtKB-SubCell"/>
</dbReference>
<organism evidence="9 10">
    <name type="scientific">Penicillium chermesinum</name>
    <dbReference type="NCBI Taxonomy" id="63820"/>
    <lineage>
        <taxon>Eukaryota</taxon>
        <taxon>Fungi</taxon>
        <taxon>Dikarya</taxon>
        <taxon>Ascomycota</taxon>
        <taxon>Pezizomycotina</taxon>
        <taxon>Eurotiomycetes</taxon>
        <taxon>Eurotiomycetidae</taxon>
        <taxon>Eurotiales</taxon>
        <taxon>Aspergillaceae</taxon>
        <taxon>Penicillium</taxon>
    </lineage>
</organism>
<comment type="subcellular location">
    <subcellularLocation>
        <location evidence="1">Nucleus</location>
    </subcellularLocation>
</comment>
<gene>
    <name evidence="9" type="ORF">N7468_005136</name>
</gene>
<keyword evidence="7" id="KW-0539">Nucleus</keyword>
<keyword evidence="2" id="KW-0479">Metal-binding</keyword>
<reference evidence="9" key="1">
    <citation type="submission" date="2022-11" db="EMBL/GenBank/DDBJ databases">
        <authorList>
            <person name="Petersen C."/>
        </authorList>
    </citation>
    <scope>NUCLEOTIDE SEQUENCE</scope>
    <source>
        <strain evidence="9">IBT 19713</strain>
    </source>
</reference>
<evidence type="ECO:0000313" key="10">
    <source>
        <dbReference type="Proteomes" id="UP001150941"/>
    </source>
</evidence>
<dbReference type="Pfam" id="PF04082">
    <property type="entry name" value="Fungal_trans"/>
    <property type="match status" value="1"/>
</dbReference>
<dbReference type="CDD" id="cd12148">
    <property type="entry name" value="fungal_TF_MHR"/>
    <property type="match status" value="1"/>
</dbReference>